<dbReference type="EMBL" id="GISG01124921">
    <property type="protein sequence ID" value="MBA4641570.1"/>
    <property type="molecule type" value="Transcribed_RNA"/>
</dbReference>
<protein>
    <submittedName>
        <fullName evidence="1">Uncharacterized protein</fullName>
    </submittedName>
</protein>
<evidence type="ECO:0000313" key="1">
    <source>
        <dbReference type="EMBL" id="MBA4641570.1"/>
    </source>
</evidence>
<reference evidence="1" key="1">
    <citation type="journal article" date="2013" name="J. Plant Res.">
        <title>Effect of fungi and light on seed germination of three Opuntia species from semiarid lands of central Mexico.</title>
        <authorList>
            <person name="Delgado-Sanchez P."/>
            <person name="Jimenez-Bremont J.F."/>
            <person name="Guerrero-Gonzalez Mde L."/>
            <person name="Flores J."/>
        </authorList>
    </citation>
    <scope>NUCLEOTIDE SEQUENCE</scope>
    <source>
        <tissue evidence="1">Cladode</tissue>
    </source>
</reference>
<organism evidence="1">
    <name type="scientific">Opuntia streptacantha</name>
    <name type="common">Prickly pear cactus</name>
    <name type="synonym">Opuntia cardona</name>
    <dbReference type="NCBI Taxonomy" id="393608"/>
    <lineage>
        <taxon>Eukaryota</taxon>
        <taxon>Viridiplantae</taxon>
        <taxon>Streptophyta</taxon>
        <taxon>Embryophyta</taxon>
        <taxon>Tracheophyta</taxon>
        <taxon>Spermatophyta</taxon>
        <taxon>Magnoliopsida</taxon>
        <taxon>eudicotyledons</taxon>
        <taxon>Gunneridae</taxon>
        <taxon>Pentapetalae</taxon>
        <taxon>Caryophyllales</taxon>
        <taxon>Cactineae</taxon>
        <taxon>Cactaceae</taxon>
        <taxon>Opuntioideae</taxon>
        <taxon>Opuntia</taxon>
    </lineage>
</organism>
<dbReference type="EMBL" id="GISG01124924">
    <property type="protein sequence ID" value="MBA4641572.1"/>
    <property type="molecule type" value="Transcribed_RNA"/>
</dbReference>
<proteinExistence type="predicted"/>
<name>A0A7C8ZGG2_OPUST</name>
<dbReference type="EMBL" id="GISG01124928">
    <property type="protein sequence ID" value="MBA4641575.1"/>
    <property type="molecule type" value="Transcribed_RNA"/>
</dbReference>
<sequence>MNMTLRGITSIPNKEYRLILSDLQQVKNLANQIEMPSFHELSQQQTFLECCIKLETLNPSSKASYKCHVLVSMSISRRSLIRITALTIFPFIESKCREFFVEKSIDLSVMSFHLNLRKLNNVSQHINLGKFAFSVSKHINQKSTIVM</sequence>
<reference evidence="1" key="2">
    <citation type="submission" date="2020-07" db="EMBL/GenBank/DDBJ databases">
        <authorList>
            <person name="Vera ALvarez R."/>
            <person name="Arias-Moreno D.M."/>
            <person name="Jimenez-Jacinto V."/>
            <person name="Jimenez-Bremont J.F."/>
            <person name="Swaminathan K."/>
            <person name="Moose S.P."/>
            <person name="Guerrero-Gonzalez M.L."/>
            <person name="Marino-Ramirez L."/>
            <person name="Landsman D."/>
            <person name="Rodriguez-Kessler M."/>
            <person name="Delgado-Sanchez P."/>
        </authorList>
    </citation>
    <scope>NUCLEOTIDE SEQUENCE</scope>
    <source>
        <tissue evidence="1">Cladode</tissue>
    </source>
</reference>
<dbReference type="AlphaFoldDB" id="A0A7C8ZGG2"/>
<accession>A0A7C8ZGG2</accession>